<dbReference type="RefSeq" id="XP_015895937.3">
    <property type="nucleotide sequence ID" value="XM_016040451.4"/>
</dbReference>
<accession>A0A6P6GI85</accession>
<evidence type="ECO:0000313" key="2">
    <source>
        <dbReference type="RefSeq" id="XP_015895936.3"/>
    </source>
</evidence>
<evidence type="ECO:0000313" key="6">
    <source>
        <dbReference type="RefSeq" id="XP_048318386.2"/>
    </source>
</evidence>
<reference evidence="2 3" key="1">
    <citation type="submission" date="2025-05" db="UniProtKB">
        <authorList>
            <consortium name="RefSeq"/>
        </authorList>
    </citation>
    <scope>IDENTIFICATION</scope>
    <source>
        <tissue evidence="2 3">Seedling</tissue>
    </source>
</reference>
<sequence>MDDGETKRSTGYGKPPWMFKGSALYQLHLVRAETARACIPKEFRLVEAFGYTLGGFFLASYDDSPAGVFDELVVIAGLVWSPPTSCAWATKVLVNSDAACDHGRKEVGLPSQVARFSKRITAIPRKEKSEHIGFLDMIGMSDSFSDSKDHMDVQVTEVNGPAAEDDSSISLTTLVPALKYDKWMGPTIKLSLPSFSGRTEYTPEILKYSCKIQCRVRAVQPAKVSSSDPMPKNDKEHSELHSCCTRKFADSGRNLSTAIMLSKPILALKFSCMTMQVEAPSIVSDCSKKSLRTC</sequence>
<dbReference type="Proteomes" id="UP001652623">
    <property type="component" value="Chromosome 12"/>
</dbReference>
<gene>
    <name evidence="2 3 4 5 6" type="primary">LOC107429713</name>
</gene>
<evidence type="ECO:0000313" key="1">
    <source>
        <dbReference type="Proteomes" id="UP001652623"/>
    </source>
</evidence>
<dbReference type="SUPFAM" id="SSF160104">
    <property type="entry name" value="Acetoacetate decarboxylase-like"/>
    <property type="match status" value="1"/>
</dbReference>
<organism evidence="4">
    <name type="scientific">Ziziphus jujuba</name>
    <name type="common">Chinese jujube</name>
    <name type="synonym">Ziziphus sativa</name>
    <dbReference type="NCBI Taxonomy" id="326968"/>
    <lineage>
        <taxon>Eukaryota</taxon>
        <taxon>Viridiplantae</taxon>
        <taxon>Streptophyta</taxon>
        <taxon>Embryophyta</taxon>
        <taxon>Tracheophyta</taxon>
        <taxon>Spermatophyta</taxon>
        <taxon>Magnoliopsida</taxon>
        <taxon>eudicotyledons</taxon>
        <taxon>Gunneridae</taxon>
        <taxon>Pentapetalae</taxon>
        <taxon>rosids</taxon>
        <taxon>fabids</taxon>
        <taxon>Rosales</taxon>
        <taxon>Rhamnaceae</taxon>
        <taxon>Paliureae</taxon>
        <taxon>Ziziphus</taxon>
    </lineage>
</organism>
<evidence type="ECO:0000313" key="3">
    <source>
        <dbReference type="RefSeq" id="XP_015895937.3"/>
    </source>
</evidence>
<dbReference type="AlphaFoldDB" id="A0A6P6GI85"/>
<dbReference type="KEGG" id="zju:107429713"/>
<keyword evidence="1" id="KW-1185">Reference proteome</keyword>
<dbReference type="GeneID" id="107429713"/>
<dbReference type="RefSeq" id="XP_024933796.3">
    <property type="nucleotide sequence ID" value="XM_025078028.3"/>
</dbReference>
<dbReference type="InterPro" id="IPR023375">
    <property type="entry name" value="ADC_dom_sf"/>
</dbReference>
<dbReference type="RefSeq" id="XP_048318386.2">
    <property type="nucleotide sequence ID" value="XM_048462429.2"/>
</dbReference>
<evidence type="ECO:0000313" key="5">
    <source>
        <dbReference type="RefSeq" id="XP_024933797.3"/>
    </source>
</evidence>
<dbReference type="RefSeq" id="XP_015895936.3">
    <property type="nucleotide sequence ID" value="XM_016040450.4"/>
</dbReference>
<protein>
    <submittedName>
        <fullName evidence="2 3">Protein NEOXANTHIN-DEFICIENT 1</fullName>
    </submittedName>
</protein>
<dbReference type="PANTHER" id="PTHR35467:SF2">
    <property type="entry name" value="PROTEIN NEOXANTHIN-DEFICIENT 1"/>
    <property type="match status" value="1"/>
</dbReference>
<dbReference type="InterPro" id="IPR039343">
    <property type="entry name" value="NDX1-like"/>
</dbReference>
<dbReference type="PANTHER" id="PTHR35467">
    <property type="match status" value="1"/>
</dbReference>
<dbReference type="Gene3D" id="2.40.400.10">
    <property type="entry name" value="Acetoacetate decarboxylase-like"/>
    <property type="match status" value="1"/>
</dbReference>
<dbReference type="RefSeq" id="XP_024933797.3">
    <property type="nucleotide sequence ID" value="XM_025078029.3"/>
</dbReference>
<name>A0A6P6GI85_ZIZJJ</name>
<evidence type="ECO:0000313" key="4">
    <source>
        <dbReference type="RefSeq" id="XP_024933796.3"/>
    </source>
</evidence>
<proteinExistence type="predicted"/>